<organism evidence="3 4">
    <name type="scientific">Mugilogobius chulae</name>
    <name type="common">yellowstripe goby</name>
    <dbReference type="NCBI Taxonomy" id="88201"/>
    <lineage>
        <taxon>Eukaryota</taxon>
        <taxon>Metazoa</taxon>
        <taxon>Chordata</taxon>
        <taxon>Craniata</taxon>
        <taxon>Vertebrata</taxon>
        <taxon>Euteleostomi</taxon>
        <taxon>Actinopterygii</taxon>
        <taxon>Neopterygii</taxon>
        <taxon>Teleostei</taxon>
        <taxon>Neoteleostei</taxon>
        <taxon>Acanthomorphata</taxon>
        <taxon>Gobiaria</taxon>
        <taxon>Gobiiformes</taxon>
        <taxon>Gobioidei</taxon>
        <taxon>Gobiidae</taxon>
        <taxon>Gobionellinae</taxon>
        <taxon>Mugilogobius</taxon>
    </lineage>
</organism>
<gene>
    <name evidence="3" type="ORF">WMY93_029817</name>
</gene>
<dbReference type="PANTHER" id="PTHR19446">
    <property type="entry name" value="REVERSE TRANSCRIPTASES"/>
    <property type="match status" value="1"/>
</dbReference>
<sequence length="619" mass="68700">MEFHKRRKYFPFINAVNELSPSIKTVRVWNFPLGARGKWHLLNTNLLRTLGLPDSKSLSLAKTFSLKALFGTIAEDEIGELGRELWRRYTERGPMWKLSVIRREGRDLAVVFIDLAKAFDTVSHQLIRASLERRAVDGGIVRLIEDLYTGCHSRVKTKDGQTEPFAIKLGVKQGDPLSPTLFNLSLDPLLYALDKMGKGVEFGEDSTVTSLAYADDLVLLSDGWDGMARNLAIVEAFSRLKCHLNNCGGWELGGQPIRQVGHGEHVKYLGVLFEPTKGVCSPDALVALNGILNKKLELLRVYALPRLLYVLDYAEVKTTVLMEADRRIRKLVKEWLHLDHFTCDGLLYARFKDGGLSILKLEMVHFVGFPMGARGKWHPGNGFPLELLGLSGTEISQKAETFSKLALTGTVRLCRLYRTLTVNPLDREGGAIGADSSALTTANQSAAFAYVRLLTVGQSCDVTTLLHKTTEKKKFEPACHLYMLDVNMSNQNSRSCPELLREAVLLIAEALRRTPTAEQQQLAPSIQQPARAQTPQQPHQTPRRHPVQAEVSRLFAPYSATNRRGGQNANASARTYTHSFFCLADQSLSMVPSIDLKALLQASGLGEQRVTFSGSGDSS</sequence>
<evidence type="ECO:0000256" key="1">
    <source>
        <dbReference type="SAM" id="MobiDB-lite"/>
    </source>
</evidence>
<reference evidence="4" key="1">
    <citation type="submission" date="2024-04" db="EMBL/GenBank/DDBJ databases">
        <title>Salinicola lusitanus LLJ914,a marine bacterium isolated from the Okinawa Trough.</title>
        <authorList>
            <person name="Li J."/>
        </authorList>
    </citation>
    <scope>NUCLEOTIDE SEQUENCE [LARGE SCALE GENOMIC DNA]</scope>
</reference>
<feature type="domain" description="Reverse transcriptase" evidence="2">
    <location>
        <begin position="1"/>
        <end position="273"/>
    </location>
</feature>
<protein>
    <recommendedName>
        <fullName evidence="2">Reverse transcriptase domain-containing protein</fullName>
    </recommendedName>
</protein>
<dbReference type="EMBL" id="JBBPFD010000022">
    <property type="protein sequence ID" value="KAK7881408.1"/>
    <property type="molecule type" value="Genomic_DNA"/>
</dbReference>
<comment type="caution">
    <text evidence="3">The sequence shown here is derived from an EMBL/GenBank/DDBJ whole genome shotgun (WGS) entry which is preliminary data.</text>
</comment>
<name>A0AAW0MSU5_9GOBI</name>
<evidence type="ECO:0000313" key="4">
    <source>
        <dbReference type="Proteomes" id="UP001460270"/>
    </source>
</evidence>
<dbReference type="AlphaFoldDB" id="A0AAW0MSU5"/>
<dbReference type="InterPro" id="IPR000477">
    <property type="entry name" value="RT_dom"/>
</dbReference>
<dbReference type="InterPro" id="IPR043502">
    <property type="entry name" value="DNA/RNA_pol_sf"/>
</dbReference>
<feature type="region of interest" description="Disordered" evidence="1">
    <location>
        <begin position="517"/>
        <end position="546"/>
    </location>
</feature>
<feature type="compositionally biased region" description="Low complexity" evidence="1">
    <location>
        <begin position="527"/>
        <end position="540"/>
    </location>
</feature>
<dbReference type="PROSITE" id="PS50878">
    <property type="entry name" value="RT_POL"/>
    <property type="match status" value="1"/>
</dbReference>
<dbReference type="SUPFAM" id="SSF56672">
    <property type="entry name" value="DNA/RNA polymerases"/>
    <property type="match status" value="1"/>
</dbReference>
<evidence type="ECO:0000259" key="2">
    <source>
        <dbReference type="PROSITE" id="PS50878"/>
    </source>
</evidence>
<accession>A0AAW0MSU5</accession>
<keyword evidence="4" id="KW-1185">Reference proteome</keyword>
<proteinExistence type="predicted"/>
<dbReference type="Pfam" id="PF00078">
    <property type="entry name" value="RVT_1"/>
    <property type="match status" value="1"/>
</dbReference>
<feature type="compositionally biased region" description="Polar residues" evidence="1">
    <location>
        <begin position="517"/>
        <end position="526"/>
    </location>
</feature>
<dbReference type="Proteomes" id="UP001460270">
    <property type="component" value="Unassembled WGS sequence"/>
</dbReference>
<evidence type="ECO:0000313" key="3">
    <source>
        <dbReference type="EMBL" id="KAK7881408.1"/>
    </source>
</evidence>